<dbReference type="NCBIfam" id="TIGR03523">
    <property type="entry name" value="GldN"/>
    <property type="match status" value="1"/>
</dbReference>
<dbReference type="OrthoDB" id="1141916at2"/>
<dbReference type="RefSeq" id="WP_125016587.1">
    <property type="nucleotide sequence ID" value="NZ_RQVQ01000002.1"/>
</dbReference>
<name>A0A3P3WD84_9FLAO</name>
<comment type="caution">
    <text evidence="2">The sequence shown here is derived from an EMBL/GenBank/DDBJ whole genome shotgun (WGS) entry which is preliminary data.</text>
</comment>
<dbReference type="AlphaFoldDB" id="A0A3P3WD84"/>
<keyword evidence="1" id="KW-0732">Signal</keyword>
<feature type="chain" id="PRO_5018145677" evidence="1">
    <location>
        <begin position="24"/>
        <end position="293"/>
    </location>
</feature>
<evidence type="ECO:0000313" key="2">
    <source>
        <dbReference type="EMBL" id="RRJ93125.1"/>
    </source>
</evidence>
<accession>A0A3P3WD84</accession>
<reference evidence="2 3" key="1">
    <citation type="submission" date="2018-11" db="EMBL/GenBank/DDBJ databases">
        <title>Flavobacterium sp. nov., YIM 102701-2 draft genome.</title>
        <authorList>
            <person name="Li G."/>
            <person name="Jiang Y."/>
        </authorList>
    </citation>
    <scope>NUCLEOTIDE SEQUENCE [LARGE SCALE GENOMIC DNA]</scope>
    <source>
        <strain evidence="2 3">YIM 102701-2</strain>
    </source>
</reference>
<dbReference type="Pfam" id="PF19841">
    <property type="entry name" value="GldN"/>
    <property type="match status" value="1"/>
</dbReference>
<dbReference type="EMBL" id="RQVQ01000002">
    <property type="protein sequence ID" value="RRJ93125.1"/>
    <property type="molecule type" value="Genomic_DNA"/>
</dbReference>
<protein>
    <submittedName>
        <fullName evidence="2">Gliding motility protein GldN</fullName>
    </submittedName>
</protein>
<feature type="signal peptide" evidence="1">
    <location>
        <begin position="1"/>
        <end position="23"/>
    </location>
</feature>
<dbReference type="InterPro" id="IPR019847">
    <property type="entry name" value="Gliding_motility_assoc_GldN"/>
</dbReference>
<sequence>MTFNKISLIAVSLFSSLSMFGQAGLLNAQSAGEIGLKPMEEIYAKSEGPILYQKVNDNDILFEKKVWERIPLNERANFVYYYPERATVDRKPLFQILKEAIANKDITEVYSDENFRTKIDLKDLDGKFYRTDTTDTGKEYLMYGNSVPDEFIVKTELKPSDVKEYRIMGTWYFDRNAGEMKYRLLGLAPIVVDINTVGTEYESEIPLFWVFFPGARQVLYENYAYNERNPAQKVSFDYLFNARKFNSVIYKTDNQYGDAAIEDYVRENAMEQLLEAERIKESIRNFEDDLWNY</sequence>
<evidence type="ECO:0000313" key="3">
    <source>
        <dbReference type="Proteomes" id="UP000275719"/>
    </source>
</evidence>
<organism evidence="2 3">
    <name type="scientific">Paenimyroides tangerinum</name>
    <dbReference type="NCBI Taxonomy" id="2488728"/>
    <lineage>
        <taxon>Bacteria</taxon>
        <taxon>Pseudomonadati</taxon>
        <taxon>Bacteroidota</taxon>
        <taxon>Flavobacteriia</taxon>
        <taxon>Flavobacteriales</taxon>
        <taxon>Flavobacteriaceae</taxon>
        <taxon>Paenimyroides</taxon>
    </lineage>
</organism>
<evidence type="ECO:0000256" key="1">
    <source>
        <dbReference type="SAM" id="SignalP"/>
    </source>
</evidence>
<proteinExistence type="predicted"/>
<dbReference type="Proteomes" id="UP000275719">
    <property type="component" value="Unassembled WGS sequence"/>
</dbReference>
<gene>
    <name evidence="2" type="primary">gldN</name>
    <name evidence="2" type="ORF">EG240_01230</name>
</gene>
<keyword evidence="3" id="KW-1185">Reference proteome</keyword>